<protein>
    <submittedName>
        <fullName evidence="2">Uncharacterized protein</fullName>
    </submittedName>
</protein>
<feature type="transmembrane region" description="Helical" evidence="1">
    <location>
        <begin position="38"/>
        <end position="56"/>
    </location>
</feature>
<keyword evidence="1" id="KW-0472">Membrane</keyword>
<comment type="caution">
    <text evidence="2">The sequence shown here is derived from an EMBL/GenBank/DDBJ whole genome shotgun (WGS) entry which is preliminary data.</text>
</comment>
<keyword evidence="1" id="KW-1133">Transmembrane helix</keyword>
<proteinExistence type="predicted"/>
<feature type="transmembrane region" description="Helical" evidence="1">
    <location>
        <begin position="1190"/>
        <end position="1216"/>
    </location>
</feature>
<feature type="transmembrane region" description="Helical" evidence="1">
    <location>
        <begin position="806"/>
        <end position="832"/>
    </location>
</feature>
<sequence>MDYLCRLKRCFYTLNLFESSTSHVDEFQASTERLSTRIYLIILLISLTICTIYLSLDIKTKTFNIDRPSQKTYEKLQEKYSSTIRCPCSTNTIPYREFFSISPVYHEVCSSVFISDEWLTSLHNINRTRYYQLDFRAIGFSIFQLLRVFCEWNKRNTEITLNQFASNVFLSRVVLSPEDFSHETESIFIDFERLVFGQQVQLPHIVLENIKANNFVPAVQTTGVFKVKNNGHIYLSNGIWPKFCWCPQRTDCVENLRLYDNLFAFQFNGIFDNILSSYADIPGLHIGCYILSSFLYSNLECLYNQTCIDLLKQKNDSYYEPLRINSNTSVIPLAFNFIIENDYFIRDRHKKIQYSNYYNICSPSNCQYSVDRRMDFLDILTNIFSIYGGLVMIYQIIIPMIVTKVRIWWIQRNAQSAAVDEQEEVMIYQIIIPMIVTKVRIWWIQRNAQSAAVDEQEEAIPIRTRLLHLRSFVHSTLAGLNVFSSIIPSIDPNEIQIERLATRIYILLFILISLPLLLVNILSIRFATETITNPTESVFAELHFHYGNYLQCPCTKSTIFYGEISNNIYRMHTICNDSHFINRDWLVEFPLEIKRQLTVLANICQRSRTTVDLADLIFASLILQTDYVLSREILDARLRAVYHQLQAQTKTEILTPFQLNRILIHTDKLLRNSDTQIYHPSGEIETIFNSYDNETCNCVLTSTCLSEIVSSFYTGCYPIDALLQSTLECFFNVDCVTLLESFRLEQMYNITILDSNDTRFSLNTTIESIFNGLMLEEWYIKINYTEYYLTCNPTHCTYSYPKKGNFISVVILLLGLLSGLNVILKLLVPIFVKIIRNCFIHRRIDFDIPAMISSWNTFPTYISRRGDIYQLNTEKLATRIYALVFVSCFVIMAAYKTATASIKNEMVYNPTQTTFENLQKFYGITMECPCREVNINYGSFVSISPVFHQVCSSYWISSSWFLFLFESSNSTNNHLFILSQFQFLSYVCQISHSFTFNSMFAFTNHSFISPKLIQESTLNLQIFSLMSNFLLMTSKSISETIEFIQGLTHGTGILSSLHTNWKLTLSEEDNITLFTDPISYENCSCDIYSSCTKISMISGLRIGCYPSSAMMQSTLECFYNETCISMFFGVKMWPSLIINNSSRFSPNRTVKFIVDQLMIEKWINTTNYTLYYEKCAPTSCSYSYSEQFSFIYMITMLTSLYGGLTMVLRFIVYYSITYIRNSYRRRTRVDVNIYM</sequence>
<organism evidence="2 3">
    <name type="scientific">Adineta ricciae</name>
    <name type="common">Rotifer</name>
    <dbReference type="NCBI Taxonomy" id="249248"/>
    <lineage>
        <taxon>Eukaryota</taxon>
        <taxon>Metazoa</taxon>
        <taxon>Spiralia</taxon>
        <taxon>Gnathifera</taxon>
        <taxon>Rotifera</taxon>
        <taxon>Eurotatoria</taxon>
        <taxon>Bdelloidea</taxon>
        <taxon>Adinetida</taxon>
        <taxon>Adinetidae</taxon>
        <taxon>Adineta</taxon>
    </lineage>
</organism>
<feature type="transmembrane region" description="Helical" evidence="1">
    <location>
        <begin position="379"/>
        <end position="402"/>
    </location>
</feature>
<dbReference type="EMBL" id="CAJNOJ010000802">
    <property type="protein sequence ID" value="CAF1524192.1"/>
    <property type="molecule type" value="Genomic_DNA"/>
</dbReference>
<feature type="transmembrane region" description="Helical" evidence="1">
    <location>
        <begin position="504"/>
        <end position="527"/>
    </location>
</feature>
<evidence type="ECO:0000256" key="1">
    <source>
        <dbReference type="SAM" id="Phobius"/>
    </source>
</evidence>
<feature type="transmembrane region" description="Helical" evidence="1">
    <location>
        <begin position="876"/>
        <end position="895"/>
    </location>
</feature>
<keyword evidence="1" id="KW-0812">Transmembrane</keyword>
<evidence type="ECO:0000313" key="3">
    <source>
        <dbReference type="Proteomes" id="UP000663852"/>
    </source>
</evidence>
<evidence type="ECO:0000313" key="2">
    <source>
        <dbReference type="EMBL" id="CAF1524192.1"/>
    </source>
</evidence>
<gene>
    <name evidence="2" type="ORF">EDS130_LOCUS44087</name>
</gene>
<dbReference type="Proteomes" id="UP000663852">
    <property type="component" value="Unassembled WGS sequence"/>
</dbReference>
<name>A0A815UTF3_ADIRI</name>
<dbReference type="AlphaFoldDB" id="A0A815UTF3"/>
<reference evidence="2" key="1">
    <citation type="submission" date="2021-02" db="EMBL/GenBank/DDBJ databases">
        <authorList>
            <person name="Nowell W R."/>
        </authorList>
    </citation>
    <scope>NUCLEOTIDE SEQUENCE</scope>
</reference>
<accession>A0A815UTF3</accession>